<feature type="compositionally biased region" description="Basic residues" evidence="1">
    <location>
        <begin position="38"/>
        <end position="48"/>
    </location>
</feature>
<feature type="compositionally biased region" description="Basic and acidic residues" evidence="1">
    <location>
        <begin position="1"/>
        <end position="24"/>
    </location>
</feature>
<gene>
    <name evidence="3" type="ORF">GCM10007362_32390</name>
</gene>
<keyword evidence="2" id="KW-1133">Transmembrane helix</keyword>
<evidence type="ECO:0000256" key="1">
    <source>
        <dbReference type="SAM" id="MobiDB-lite"/>
    </source>
</evidence>
<dbReference type="Proteomes" id="UP000605427">
    <property type="component" value="Unassembled WGS sequence"/>
</dbReference>
<evidence type="ECO:0000256" key="2">
    <source>
        <dbReference type="SAM" id="Phobius"/>
    </source>
</evidence>
<keyword evidence="2" id="KW-0812">Transmembrane</keyword>
<evidence type="ECO:0008006" key="5">
    <source>
        <dbReference type="Google" id="ProtNLM"/>
    </source>
</evidence>
<accession>A0ABQ1ZXK5</accession>
<keyword evidence="4" id="KW-1185">Reference proteome</keyword>
<feature type="transmembrane region" description="Helical" evidence="2">
    <location>
        <begin position="48"/>
        <end position="70"/>
    </location>
</feature>
<dbReference type="EMBL" id="BMDD01000004">
    <property type="protein sequence ID" value="GGH81896.1"/>
    <property type="molecule type" value="Genomic_DNA"/>
</dbReference>
<evidence type="ECO:0000313" key="4">
    <source>
        <dbReference type="Proteomes" id="UP000605427"/>
    </source>
</evidence>
<sequence>MTHHEEQKLLRDAEQSERESRHIGGTELSDAVRQGIGKGKKRASRRRTAYGTGTLAAAAAVVIALSASLLPGGESSPAPSAVTAGVQSDPAAAGQPETSDEDSGYLSIDDYRSVGMETKFFNAINRGHMKAIGEKQEKDGYTLTLKGAALDKRKMYVVAELRNDSDRVVRLTNPLVSFDNVQAVSWSLSNGEVLPPGGSKYLFIENKLASGIDDPDQAVFHAEAYAGEFGDPKAEEISFDIPFELDAQDLLDDTRTVEVGRELTIDGQRIEIQRVMLSPLGTYVDYAYADTNTKHVFSLNSPNLKVSSEKSSESPAFQQNDQSENGQRTLIFSAVLNSLDADSIVLSAEGIAALDPEQLKLVVDTEKGRILQGGDSTLSVSADPKERAFTFEQDMGEYSEENHRDASQISFEDTVVDAEGRTYSLPYAVSGTTEQVQGRLIDKSTYRIEEKDVVQPITFTISNYWNTNKEQAELELLR</sequence>
<proteinExistence type="predicted"/>
<feature type="region of interest" description="Disordered" evidence="1">
    <location>
        <begin position="305"/>
        <end position="324"/>
    </location>
</feature>
<feature type="region of interest" description="Disordered" evidence="1">
    <location>
        <begin position="73"/>
        <end position="106"/>
    </location>
</feature>
<protein>
    <recommendedName>
        <fullName evidence="5">DUF4179 domain-containing protein</fullName>
    </recommendedName>
</protein>
<feature type="compositionally biased region" description="Polar residues" evidence="1">
    <location>
        <begin position="313"/>
        <end position="324"/>
    </location>
</feature>
<comment type="caution">
    <text evidence="3">The sequence shown here is derived from an EMBL/GenBank/DDBJ whole genome shotgun (WGS) entry which is preliminary data.</text>
</comment>
<keyword evidence="2" id="KW-0472">Membrane</keyword>
<evidence type="ECO:0000313" key="3">
    <source>
        <dbReference type="EMBL" id="GGH81896.1"/>
    </source>
</evidence>
<organism evidence="3 4">
    <name type="scientific">Saccharibacillus endophyticus</name>
    <dbReference type="NCBI Taxonomy" id="2060666"/>
    <lineage>
        <taxon>Bacteria</taxon>
        <taxon>Bacillati</taxon>
        <taxon>Bacillota</taxon>
        <taxon>Bacilli</taxon>
        <taxon>Bacillales</taxon>
        <taxon>Paenibacillaceae</taxon>
        <taxon>Saccharibacillus</taxon>
    </lineage>
</organism>
<feature type="region of interest" description="Disordered" evidence="1">
    <location>
        <begin position="1"/>
        <end position="48"/>
    </location>
</feature>
<reference evidence="4" key="1">
    <citation type="journal article" date="2019" name="Int. J. Syst. Evol. Microbiol.">
        <title>The Global Catalogue of Microorganisms (GCM) 10K type strain sequencing project: providing services to taxonomists for standard genome sequencing and annotation.</title>
        <authorList>
            <consortium name="The Broad Institute Genomics Platform"/>
            <consortium name="The Broad Institute Genome Sequencing Center for Infectious Disease"/>
            <person name="Wu L."/>
            <person name="Ma J."/>
        </authorList>
    </citation>
    <scope>NUCLEOTIDE SEQUENCE [LARGE SCALE GENOMIC DNA]</scope>
    <source>
        <strain evidence="4">CCM 8702</strain>
    </source>
</reference>
<dbReference type="RefSeq" id="WP_172245382.1">
    <property type="nucleotide sequence ID" value="NZ_BMDD01000004.1"/>
</dbReference>
<name>A0ABQ1ZXK5_9BACL</name>